<dbReference type="Proteomes" id="UP000509346">
    <property type="component" value="Chromosome"/>
</dbReference>
<name>A0A7D5PDG9_9EURY</name>
<dbReference type="OrthoDB" id="339814at2157"/>
<sequence>MTRDELAAFDEAVVGSAATDHGVAPERLTDIVRTHQSNVRELPGVEDIVYEWRNYFHQDPLVGRTEGAYYLALPDHVWAEFTDDLGLSETESAALLAAHDAQARAAPSEAGVETERLDGDAALVLTRP</sequence>
<dbReference type="GeneID" id="56084644"/>
<reference evidence="2 3" key="1">
    <citation type="submission" date="2020-07" db="EMBL/GenBank/DDBJ databases">
        <title>Halosimplex litoreum sp. nov. and Halosimplex rubrum sp. nov., isolated from different salt environments.</title>
        <authorList>
            <person name="Cui H."/>
        </authorList>
    </citation>
    <scope>NUCLEOTIDE SEQUENCE [LARGE SCALE GENOMIC DNA]</scope>
    <source>
        <strain evidence="2 3">R2</strain>
    </source>
</reference>
<dbReference type="AlphaFoldDB" id="A0A7D5PDG9"/>
<accession>A0A7D5PDG9</accession>
<dbReference type="InterPro" id="IPR058361">
    <property type="entry name" value="DUF8048"/>
</dbReference>
<feature type="domain" description="DUF8048" evidence="1">
    <location>
        <begin position="8"/>
        <end position="126"/>
    </location>
</feature>
<evidence type="ECO:0000313" key="2">
    <source>
        <dbReference type="EMBL" id="QLH83518.1"/>
    </source>
</evidence>
<evidence type="ECO:0000259" key="1">
    <source>
        <dbReference type="Pfam" id="PF26222"/>
    </source>
</evidence>
<protein>
    <recommendedName>
        <fullName evidence="1">DUF8048 domain-containing protein</fullName>
    </recommendedName>
</protein>
<keyword evidence="3" id="KW-1185">Reference proteome</keyword>
<dbReference type="KEGG" id="hpel:HZS54_18605"/>
<dbReference type="EMBL" id="CP058909">
    <property type="protein sequence ID" value="QLH83518.1"/>
    <property type="molecule type" value="Genomic_DNA"/>
</dbReference>
<dbReference type="Pfam" id="PF26222">
    <property type="entry name" value="DUF8048"/>
    <property type="match status" value="1"/>
</dbReference>
<proteinExistence type="predicted"/>
<gene>
    <name evidence="2" type="ORF">HZS54_18605</name>
</gene>
<dbReference type="RefSeq" id="WP_179918563.1">
    <property type="nucleotide sequence ID" value="NZ_CP058909.1"/>
</dbReference>
<evidence type="ECO:0000313" key="3">
    <source>
        <dbReference type="Proteomes" id="UP000509346"/>
    </source>
</evidence>
<organism evidence="2 3">
    <name type="scientific">Halosimplex pelagicum</name>
    <dbReference type="NCBI Taxonomy" id="869886"/>
    <lineage>
        <taxon>Archaea</taxon>
        <taxon>Methanobacteriati</taxon>
        <taxon>Methanobacteriota</taxon>
        <taxon>Stenosarchaea group</taxon>
        <taxon>Halobacteria</taxon>
        <taxon>Halobacteriales</taxon>
        <taxon>Haloarculaceae</taxon>
        <taxon>Halosimplex</taxon>
    </lineage>
</organism>